<gene>
    <name evidence="2" type="ORF">TIFTF001_007288</name>
</gene>
<evidence type="ECO:0000313" key="3">
    <source>
        <dbReference type="Proteomes" id="UP001187192"/>
    </source>
</evidence>
<sequence length="77" mass="8461">MSSKQPSAKDCFSLKATKTTKNKGKQASQDQPSAQDMCGQKSQGNSKPTFQETKTTKNKGKQASRNQRSAEDMYGQK</sequence>
<dbReference type="EMBL" id="BTGU01000007">
    <property type="protein sequence ID" value="GMN38026.1"/>
    <property type="molecule type" value="Genomic_DNA"/>
</dbReference>
<dbReference type="AlphaFoldDB" id="A0AA88A668"/>
<name>A0AA88A668_FICCA</name>
<evidence type="ECO:0000256" key="1">
    <source>
        <dbReference type="SAM" id="MobiDB-lite"/>
    </source>
</evidence>
<reference evidence="2" key="1">
    <citation type="submission" date="2023-07" db="EMBL/GenBank/DDBJ databases">
        <title>draft genome sequence of fig (Ficus carica).</title>
        <authorList>
            <person name="Takahashi T."/>
            <person name="Nishimura K."/>
        </authorList>
    </citation>
    <scope>NUCLEOTIDE SEQUENCE</scope>
</reference>
<organism evidence="2 3">
    <name type="scientific">Ficus carica</name>
    <name type="common">Common fig</name>
    <dbReference type="NCBI Taxonomy" id="3494"/>
    <lineage>
        <taxon>Eukaryota</taxon>
        <taxon>Viridiplantae</taxon>
        <taxon>Streptophyta</taxon>
        <taxon>Embryophyta</taxon>
        <taxon>Tracheophyta</taxon>
        <taxon>Spermatophyta</taxon>
        <taxon>Magnoliopsida</taxon>
        <taxon>eudicotyledons</taxon>
        <taxon>Gunneridae</taxon>
        <taxon>Pentapetalae</taxon>
        <taxon>rosids</taxon>
        <taxon>fabids</taxon>
        <taxon>Rosales</taxon>
        <taxon>Moraceae</taxon>
        <taxon>Ficeae</taxon>
        <taxon>Ficus</taxon>
    </lineage>
</organism>
<proteinExistence type="predicted"/>
<feature type="compositionally biased region" description="Polar residues" evidence="1">
    <location>
        <begin position="25"/>
        <end position="53"/>
    </location>
</feature>
<protein>
    <submittedName>
        <fullName evidence="2">Uncharacterized protein</fullName>
    </submittedName>
</protein>
<dbReference type="Proteomes" id="UP001187192">
    <property type="component" value="Unassembled WGS sequence"/>
</dbReference>
<evidence type="ECO:0000313" key="2">
    <source>
        <dbReference type="EMBL" id="GMN38026.1"/>
    </source>
</evidence>
<feature type="region of interest" description="Disordered" evidence="1">
    <location>
        <begin position="1"/>
        <end position="77"/>
    </location>
</feature>
<keyword evidence="3" id="KW-1185">Reference proteome</keyword>
<accession>A0AA88A668</accession>
<comment type="caution">
    <text evidence="2">The sequence shown here is derived from an EMBL/GenBank/DDBJ whole genome shotgun (WGS) entry which is preliminary data.</text>
</comment>